<reference evidence="1 2" key="1">
    <citation type="submission" date="2018-08" db="EMBL/GenBank/DDBJ databases">
        <authorList>
            <person name="Gonzaga-Molto A."/>
        </authorList>
    </citation>
    <scope>NUCLEOTIDE SEQUENCE [LARGE SCALE GENOMIC DNA]</scope>
    <source>
        <strain evidence="1">Acinetobacter calcoaceticus str. 2117</strain>
    </source>
</reference>
<proteinExistence type="predicted"/>
<protein>
    <submittedName>
        <fullName evidence="1">Uncharacterized protein</fullName>
    </submittedName>
</protein>
<name>A0A446ZIJ9_ACICA</name>
<organism evidence="1 2">
    <name type="scientific">Acinetobacter calcoaceticus</name>
    <dbReference type="NCBI Taxonomy" id="471"/>
    <lineage>
        <taxon>Bacteria</taxon>
        <taxon>Pseudomonadati</taxon>
        <taxon>Pseudomonadota</taxon>
        <taxon>Gammaproteobacteria</taxon>
        <taxon>Moraxellales</taxon>
        <taxon>Moraxellaceae</taxon>
        <taxon>Acinetobacter</taxon>
        <taxon>Acinetobacter calcoaceticus/baumannii complex</taxon>
    </lineage>
</organism>
<sequence>MKNTKSGLNKNKKNEIPLVRILTTKEIESLRQNKRDAYAQMMKMN</sequence>
<dbReference type="AlphaFoldDB" id="A0A446ZIJ9"/>
<accession>A0A446ZIJ9</accession>
<evidence type="ECO:0000313" key="1">
    <source>
        <dbReference type="EMBL" id="VAX44362.1"/>
    </source>
</evidence>
<evidence type="ECO:0000313" key="2">
    <source>
        <dbReference type="Proteomes" id="UP000294355"/>
    </source>
</evidence>
<dbReference type="RefSeq" id="WP_171459062.1">
    <property type="nucleotide sequence ID" value="NZ_LS999521.1"/>
</dbReference>
<gene>
    <name evidence="1" type="ORF">AC2117_01544</name>
</gene>
<dbReference type="Proteomes" id="UP000294355">
    <property type="component" value="Chromosome"/>
</dbReference>
<dbReference type="EMBL" id="LS999521">
    <property type="protein sequence ID" value="VAX44362.1"/>
    <property type="molecule type" value="Genomic_DNA"/>
</dbReference>